<comment type="caution">
    <text evidence="1">The sequence shown here is derived from an EMBL/GenBank/DDBJ whole genome shotgun (WGS) entry which is preliminary data.</text>
</comment>
<accession>A0ACB8Q9A2</accession>
<protein>
    <submittedName>
        <fullName evidence="1">CyP450 monooxygenase</fullName>
    </submittedName>
</protein>
<keyword evidence="2" id="KW-1185">Reference proteome</keyword>
<evidence type="ECO:0000313" key="1">
    <source>
        <dbReference type="EMBL" id="KAI0028105.1"/>
    </source>
</evidence>
<keyword evidence="1" id="KW-0503">Monooxygenase</keyword>
<evidence type="ECO:0000313" key="2">
    <source>
        <dbReference type="Proteomes" id="UP000814128"/>
    </source>
</evidence>
<gene>
    <name evidence="1" type="ORF">K488DRAFT_90093</name>
</gene>
<name>A0ACB8Q9A2_9AGAM</name>
<keyword evidence="1" id="KW-0560">Oxidoreductase</keyword>
<proteinExistence type="predicted"/>
<reference evidence="1" key="1">
    <citation type="submission" date="2021-02" db="EMBL/GenBank/DDBJ databases">
        <authorList>
            <consortium name="DOE Joint Genome Institute"/>
            <person name="Ahrendt S."/>
            <person name="Looney B.P."/>
            <person name="Miyauchi S."/>
            <person name="Morin E."/>
            <person name="Drula E."/>
            <person name="Courty P.E."/>
            <person name="Chicoki N."/>
            <person name="Fauchery L."/>
            <person name="Kohler A."/>
            <person name="Kuo A."/>
            <person name="Labutti K."/>
            <person name="Pangilinan J."/>
            <person name="Lipzen A."/>
            <person name="Riley R."/>
            <person name="Andreopoulos W."/>
            <person name="He G."/>
            <person name="Johnson J."/>
            <person name="Barry K.W."/>
            <person name="Grigoriev I.V."/>
            <person name="Nagy L."/>
            <person name="Hibbett D."/>
            <person name="Henrissat B."/>
            <person name="Matheny P.B."/>
            <person name="Labbe J."/>
            <person name="Martin F."/>
        </authorList>
    </citation>
    <scope>NUCLEOTIDE SEQUENCE</scope>
    <source>
        <strain evidence="1">EC-137</strain>
    </source>
</reference>
<organism evidence="1 2">
    <name type="scientific">Vararia minispora EC-137</name>
    <dbReference type="NCBI Taxonomy" id="1314806"/>
    <lineage>
        <taxon>Eukaryota</taxon>
        <taxon>Fungi</taxon>
        <taxon>Dikarya</taxon>
        <taxon>Basidiomycota</taxon>
        <taxon>Agaricomycotina</taxon>
        <taxon>Agaricomycetes</taxon>
        <taxon>Russulales</taxon>
        <taxon>Lachnocladiaceae</taxon>
        <taxon>Vararia</taxon>
    </lineage>
</organism>
<reference evidence="1" key="2">
    <citation type="journal article" date="2022" name="New Phytol.">
        <title>Evolutionary transition to the ectomycorrhizal habit in the genomes of a hyperdiverse lineage of mushroom-forming fungi.</title>
        <authorList>
            <person name="Looney B."/>
            <person name="Miyauchi S."/>
            <person name="Morin E."/>
            <person name="Drula E."/>
            <person name="Courty P.E."/>
            <person name="Kohler A."/>
            <person name="Kuo A."/>
            <person name="LaButti K."/>
            <person name="Pangilinan J."/>
            <person name="Lipzen A."/>
            <person name="Riley R."/>
            <person name="Andreopoulos W."/>
            <person name="He G."/>
            <person name="Johnson J."/>
            <person name="Nolan M."/>
            <person name="Tritt A."/>
            <person name="Barry K.W."/>
            <person name="Grigoriev I.V."/>
            <person name="Nagy L.G."/>
            <person name="Hibbett D."/>
            <person name="Henrissat B."/>
            <person name="Matheny P.B."/>
            <person name="Labbe J."/>
            <person name="Martin F.M."/>
        </authorList>
    </citation>
    <scope>NUCLEOTIDE SEQUENCE</scope>
    <source>
        <strain evidence="1">EC-137</strain>
    </source>
</reference>
<dbReference type="Proteomes" id="UP000814128">
    <property type="component" value="Unassembled WGS sequence"/>
</dbReference>
<dbReference type="EMBL" id="MU273792">
    <property type="protein sequence ID" value="KAI0028105.1"/>
    <property type="molecule type" value="Genomic_DNA"/>
</dbReference>
<sequence length="486" mass="54733">MRSQLIVDIFALGSVVALIVWADSKRRRKGPPLPPGPRSLSLVRNLFSAPQAYEWVVYRDWSRKYGADLIHLDTFGTHTIIVNSARASRELFNKRSALYSDRPALTALREYLGFTYMIAFMGYSPRWRAMRKGVQEYFHHQAARAFEPIEESSVHSMLRDLIESPNNYREHIRHMAGRIILRIAYGIDVRPRNDPFVLMAEEALHAIAVASQIGGNLFDMIPFLQKMPSWFPGTRLRETLRGMRPISTGMFEKAWKLTAAAIEDGSASPSIAATLFTKQETQYKSNQAIPANLYVAGADTTVSSIQSFFLAMVLYPEVQRKAQEELDKVLEHGSRLPTFTDFGRLPYTEALVKEVLRWHPVTPLAIAHRAITDDVYEGWFIPEGSIVIGNTWAILHDPDVFPDPEIFRPEHFLIPEQGGTLPPNAPAFPDAAFGFGRRICPGRHMARSSIWIAVASILASFDIGPVKDKQGRPIPVKEEYTSGIVS</sequence>